<organism evidence="13">
    <name type="scientific">Tupanvirus deep ocean</name>
    <dbReference type="NCBI Taxonomy" id="2126984"/>
    <lineage>
        <taxon>Viruses</taxon>
        <taxon>Varidnaviria</taxon>
        <taxon>Bamfordvirae</taxon>
        <taxon>Nucleocytoviricota</taxon>
        <taxon>Megaviricetes</taxon>
        <taxon>Imitervirales</taxon>
        <taxon>Mimiviridae</taxon>
        <taxon>Megamimivirinae</taxon>
        <taxon>Tupanvirus</taxon>
        <taxon>Tupanvirus altamarinense</taxon>
    </lineage>
</organism>
<proteinExistence type="inferred from homology"/>
<dbReference type="Gene3D" id="3.30.70.141">
    <property type="entry name" value="Nucleoside diphosphate kinase-like domain"/>
    <property type="match status" value="1"/>
</dbReference>
<dbReference type="InterPro" id="IPR036850">
    <property type="entry name" value="NDK-like_dom_sf"/>
</dbReference>
<keyword evidence="6" id="KW-0479">Metal-binding</keyword>
<evidence type="ECO:0000256" key="9">
    <source>
        <dbReference type="ARBA" id="ARBA00022840"/>
    </source>
</evidence>
<evidence type="ECO:0000256" key="6">
    <source>
        <dbReference type="ARBA" id="ARBA00022723"/>
    </source>
</evidence>
<dbReference type="InterPro" id="IPR023005">
    <property type="entry name" value="Nucleoside_diP_kinase_AS"/>
</dbReference>
<evidence type="ECO:0000259" key="12">
    <source>
        <dbReference type="SMART" id="SM00562"/>
    </source>
</evidence>
<dbReference type="GO" id="GO:0005524">
    <property type="term" value="F:ATP binding"/>
    <property type="evidence" value="ECO:0007669"/>
    <property type="project" value="UniProtKB-KW"/>
</dbReference>
<evidence type="ECO:0000256" key="10">
    <source>
        <dbReference type="ARBA" id="ARBA00022842"/>
    </source>
</evidence>
<dbReference type="PROSITE" id="PS00469">
    <property type="entry name" value="NDPK"/>
    <property type="match status" value="1"/>
</dbReference>
<dbReference type="RefSeq" id="YP_010780642.1">
    <property type="nucleotide sequence ID" value="NC_075038.1"/>
</dbReference>
<evidence type="ECO:0000256" key="2">
    <source>
        <dbReference type="ARBA" id="ARBA00008142"/>
    </source>
</evidence>
<dbReference type="PANTHER" id="PTHR11349">
    <property type="entry name" value="NUCLEOSIDE DIPHOSPHATE KINASE"/>
    <property type="match status" value="1"/>
</dbReference>
<evidence type="ECO:0000313" key="13">
    <source>
        <dbReference type="EMBL" id="QKU34028.1"/>
    </source>
</evidence>
<protein>
    <recommendedName>
        <fullName evidence="4">Nucleoside diphosphate kinase</fullName>
        <ecNumber evidence="3">2.7.4.6</ecNumber>
    </recommendedName>
</protein>
<dbReference type="GO" id="GO:0004550">
    <property type="term" value="F:nucleoside diphosphate kinase activity"/>
    <property type="evidence" value="ECO:0007669"/>
    <property type="project" value="UniProtKB-EC"/>
</dbReference>
<keyword evidence="9" id="KW-0067">ATP-binding</keyword>
<comment type="similarity">
    <text evidence="2">Belongs to the NDK family.</text>
</comment>
<dbReference type="EC" id="2.7.4.6" evidence="3"/>
<dbReference type="GO" id="GO:0046872">
    <property type="term" value="F:metal ion binding"/>
    <property type="evidence" value="ECO:0007669"/>
    <property type="project" value="UniProtKB-KW"/>
</dbReference>
<evidence type="ECO:0000256" key="4">
    <source>
        <dbReference type="ARBA" id="ARBA00017632"/>
    </source>
</evidence>
<sequence>MQRTLVLIKPDAFRRNIVAKVMRRIELKGYEVVNMKFWEQAPRHLIETHYEQDKDKPYFKDNCDFMTSGPLLAIVYKGDRAINGIRVLQGNRDTPGSIRGDYVTDVRQNLIHASDSEQSATKEIKIWFP</sequence>
<dbReference type="SUPFAM" id="SSF54919">
    <property type="entry name" value="Nucleoside diphosphate kinase, NDK"/>
    <property type="match status" value="1"/>
</dbReference>
<dbReference type="InterPro" id="IPR001564">
    <property type="entry name" value="Nucleoside_diP_kinase"/>
</dbReference>
<keyword evidence="8" id="KW-0418">Kinase</keyword>
<keyword evidence="5" id="KW-0808">Transferase</keyword>
<evidence type="ECO:0000256" key="3">
    <source>
        <dbReference type="ARBA" id="ARBA00012966"/>
    </source>
</evidence>
<evidence type="ECO:0000256" key="8">
    <source>
        <dbReference type="ARBA" id="ARBA00022777"/>
    </source>
</evidence>
<dbReference type="FunFam" id="3.30.70.141:FF:000003">
    <property type="entry name" value="Nucleoside diphosphate kinase"/>
    <property type="match status" value="1"/>
</dbReference>
<comment type="cofactor">
    <cofactor evidence="1">
        <name>Mg(2+)</name>
        <dbReference type="ChEBI" id="CHEBI:18420"/>
    </cofactor>
</comment>
<dbReference type="Pfam" id="PF00334">
    <property type="entry name" value="NDK"/>
    <property type="match status" value="1"/>
</dbReference>
<dbReference type="GeneID" id="80517333"/>
<reference evidence="13" key="2">
    <citation type="journal article" date="2018" name="Nat. Commun.">
        <title>Tailed giant Tupanvirus possesses the most complete translational apparatus of the known virosphere.</title>
        <authorList>
            <person name="Abrahao J."/>
            <person name="Silva L."/>
            <person name="Silva L.S."/>
            <person name="Khalil J.Y.B."/>
            <person name="Rodrigues R."/>
            <person name="Arantes T."/>
            <person name="Assis F."/>
            <person name="Boratto P."/>
            <person name="Andrade M."/>
            <person name="Kroon E.G."/>
            <person name="Ribeiro B."/>
            <person name="Bergier I."/>
            <person name="Seligmann H."/>
            <person name="Ghigo E."/>
            <person name="Colson P."/>
            <person name="Levasseur A."/>
            <person name="Kroemer G."/>
            <person name="Raoult D."/>
            <person name="La Scola B."/>
        </authorList>
    </citation>
    <scope>NUCLEOTIDE SEQUENCE [LARGE SCALE GENOMIC DNA]</scope>
    <source>
        <strain evidence="13">Deep ocean</strain>
    </source>
</reference>
<name>A0A6N1NQ38_9VIRU</name>
<reference evidence="13" key="1">
    <citation type="submission" date="2017-06" db="EMBL/GenBank/DDBJ databases">
        <authorList>
            <person name="Assis F.L."/>
            <person name="Abrahao J.S."/>
            <person name="Silva L."/>
            <person name="Khalil J.B."/>
            <person name="Rodrigues R."/>
            <person name="Silva L.S."/>
            <person name="Boratto P."/>
            <person name="Andrade M."/>
            <person name="Kroon E.G."/>
            <person name="Ribeiro B."/>
            <person name="Bergier I."/>
            <person name="Seligmann H."/>
            <person name="Ghigo E."/>
            <person name="Colson P."/>
            <person name="Levasseur A."/>
            <person name="Raoult D."/>
            <person name="Scola B.L."/>
        </authorList>
    </citation>
    <scope>NUCLEOTIDE SEQUENCE</scope>
    <source>
        <strain evidence="13">Deep ocean</strain>
    </source>
</reference>
<dbReference type="PRINTS" id="PR01243">
    <property type="entry name" value="NUCDPKINASE"/>
</dbReference>
<evidence type="ECO:0000256" key="7">
    <source>
        <dbReference type="ARBA" id="ARBA00022741"/>
    </source>
</evidence>
<evidence type="ECO:0000256" key="5">
    <source>
        <dbReference type="ARBA" id="ARBA00022679"/>
    </source>
</evidence>
<dbReference type="KEGG" id="vg:80517333"/>
<dbReference type="CDD" id="cd04413">
    <property type="entry name" value="NDPk_I"/>
    <property type="match status" value="1"/>
</dbReference>
<dbReference type="InterPro" id="IPR034907">
    <property type="entry name" value="NDK-like_dom"/>
</dbReference>
<dbReference type="PROSITE" id="PS51374">
    <property type="entry name" value="NDPK_LIKE"/>
    <property type="match status" value="1"/>
</dbReference>
<evidence type="ECO:0000256" key="11">
    <source>
        <dbReference type="ARBA" id="ARBA00023080"/>
    </source>
</evidence>
<dbReference type="GO" id="GO:0006241">
    <property type="term" value="P:CTP biosynthetic process"/>
    <property type="evidence" value="ECO:0007669"/>
    <property type="project" value="InterPro"/>
</dbReference>
<evidence type="ECO:0000256" key="1">
    <source>
        <dbReference type="ARBA" id="ARBA00001946"/>
    </source>
</evidence>
<keyword evidence="7" id="KW-0547">Nucleotide-binding</keyword>
<keyword evidence="10" id="KW-0460">Magnesium</keyword>
<dbReference type="EMBL" id="MF405918">
    <property type="protein sequence ID" value="QKU34028.1"/>
    <property type="molecule type" value="Genomic_DNA"/>
</dbReference>
<dbReference type="SMART" id="SM00562">
    <property type="entry name" value="NDK"/>
    <property type="match status" value="1"/>
</dbReference>
<dbReference type="GO" id="GO:0006228">
    <property type="term" value="P:UTP biosynthetic process"/>
    <property type="evidence" value="ECO:0007669"/>
    <property type="project" value="InterPro"/>
</dbReference>
<keyword evidence="11" id="KW-0546">Nucleotide metabolism</keyword>
<feature type="domain" description="Nucleoside diphosphate kinase-like" evidence="12">
    <location>
        <begin position="1"/>
        <end position="129"/>
    </location>
</feature>
<dbReference type="GO" id="GO:0006183">
    <property type="term" value="P:GTP biosynthetic process"/>
    <property type="evidence" value="ECO:0007669"/>
    <property type="project" value="InterPro"/>
</dbReference>
<accession>A0A6N1NQ38</accession>